<protein>
    <recommendedName>
        <fullName evidence="3">CRISPR-associated protein Cas2</fullName>
    </recommendedName>
</protein>
<organism evidence="1 2">
    <name type="scientific">Aeromonas media</name>
    <dbReference type="NCBI Taxonomy" id="651"/>
    <lineage>
        <taxon>Bacteria</taxon>
        <taxon>Pseudomonadati</taxon>
        <taxon>Pseudomonadota</taxon>
        <taxon>Gammaproteobacteria</taxon>
        <taxon>Aeromonadales</taxon>
        <taxon>Aeromonadaceae</taxon>
        <taxon>Aeromonas</taxon>
    </lineage>
</organism>
<dbReference type="RefSeq" id="WP_042648559.1">
    <property type="nucleotide sequence ID" value="NZ_CAWMGL010000047.1"/>
</dbReference>
<dbReference type="Proteomes" id="UP001208651">
    <property type="component" value="Unassembled WGS sequence"/>
</dbReference>
<evidence type="ECO:0000313" key="2">
    <source>
        <dbReference type="Proteomes" id="UP001208651"/>
    </source>
</evidence>
<dbReference type="AlphaFoldDB" id="A0AAW5REA1"/>
<dbReference type="EMBL" id="JAJVCY010000002">
    <property type="protein sequence ID" value="MCV3287055.1"/>
    <property type="molecule type" value="Genomic_DNA"/>
</dbReference>
<gene>
    <name evidence="1" type="ORF">LZT28_02120</name>
</gene>
<reference evidence="1" key="1">
    <citation type="submission" date="2022-01" db="EMBL/GenBank/DDBJ databases">
        <title>Comparison of Fish pathogen Aeromonas spp.</title>
        <authorList>
            <person name="Dubey S."/>
            <person name="Sorum H."/>
            <person name="Munangandu H.M."/>
        </authorList>
    </citation>
    <scope>NUCLEOTIDE SEQUENCE</scope>
    <source>
        <strain evidence="1">SD/21-15</strain>
    </source>
</reference>
<accession>A0AAW5REA1</accession>
<proteinExistence type="predicted"/>
<sequence length="93" mass="10707">MANNLFISYDLITPGQNYDAVIGAIKSLGSWAHVHKSLWYVNSALDHEAVAKMIRAKMDQNDSLMVINASTNNFYCFNVKDEVLKYMQQQWYL</sequence>
<comment type="caution">
    <text evidence="1">The sequence shown here is derived from an EMBL/GenBank/DDBJ whole genome shotgun (WGS) entry which is preliminary data.</text>
</comment>
<evidence type="ECO:0000313" key="1">
    <source>
        <dbReference type="EMBL" id="MCV3287055.1"/>
    </source>
</evidence>
<evidence type="ECO:0008006" key="3">
    <source>
        <dbReference type="Google" id="ProtNLM"/>
    </source>
</evidence>
<name>A0AAW5REA1_AERME</name>